<dbReference type="Gene3D" id="3.40.50.1110">
    <property type="entry name" value="SGNH hydrolase"/>
    <property type="match status" value="1"/>
</dbReference>
<dbReference type="CDD" id="cd01846">
    <property type="entry name" value="fatty_acyltransferase_like"/>
    <property type="match status" value="1"/>
</dbReference>
<sequence length="350" mass="39456">MKLNSILVFCCQAAIASALPTSHQEPSFNWEEINFFLAFGDSYTFVHGTAGLENYSFIGDNFDFSFTPQQLLTNEIVQDQLGTSAGGPNWVEYLTGCFSGLPSKCKKQLWDFAFAGSDVSTIFTPLHHNYTVSFVNQILQWNLYARPVIPVDTTKALVAVFIGINDISDSEKYTFPRNNATDFASFYQEIIETEFEALETVYNAGYRNYLFMNLPPLDRTPANVLPNATILPSHSMLQTYNNLLSTASNTFASTHPGTKTMLFDTYSYLSAILDDPSKYGIKNTTGYCPNYDAPDIDTDWANIKFGKISLFKTQYTQSLRHKQLRREATNGYQREKPYSAQYPDQTKLGS</sequence>
<dbReference type="AlphaFoldDB" id="A0A8H4RDR8"/>
<feature type="region of interest" description="Disordered" evidence="2">
    <location>
        <begin position="326"/>
        <end position="350"/>
    </location>
</feature>
<name>A0A8H4RDR8_9HELO</name>
<evidence type="ECO:0000256" key="2">
    <source>
        <dbReference type="SAM" id="MobiDB-lite"/>
    </source>
</evidence>
<dbReference type="OrthoDB" id="1600564at2759"/>
<accession>A0A8H4RDR8</accession>
<dbReference type="Pfam" id="PF00657">
    <property type="entry name" value="Lipase_GDSL"/>
    <property type="match status" value="1"/>
</dbReference>
<dbReference type="InterPro" id="IPR051058">
    <property type="entry name" value="GDSL_Est/Lipase"/>
</dbReference>
<dbReference type="SUPFAM" id="SSF52266">
    <property type="entry name" value="SGNH hydrolase"/>
    <property type="match status" value="1"/>
</dbReference>
<reference evidence="4 5" key="1">
    <citation type="submission" date="2020-03" db="EMBL/GenBank/DDBJ databases">
        <title>Draft Genome Sequence of Cudoniella acicularis.</title>
        <authorList>
            <person name="Buettner E."/>
            <person name="Kellner H."/>
        </authorList>
    </citation>
    <scope>NUCLEOTIDE SEQUENCE [LARGE SCALE GENOMIC DNA]</scope>
    <source>
        <strain evidence="4 5">DSM 108380</strain>
    </source>
</reference>
<dbReference type="EMBL" id="JAAMPI010000841">
    <property type="protein sequence ID" value="KAF4628234.1"/>
    <property type="molecule type" value="Genomic_DNA"/>
</dbReference>
<proteinExistence type="predicted"/>
<keyword evidence="1" id="KW-0378">Hydrolase</keyword>
<evidence type="ECO:0008006" key="6">
    <source>
        <dbReference type="Google" id="ProtNLM"/>
    </source>
</evidence>
<dbReference type="PANTHER" id="PTHR45648">
    <property type="entry name" value="GDSL LIPASE/ACYLHYDROLASE FAMILY PROTEIN (AFU_ORTHOLOGUE AFUA_4G14700)"/>
    <property type="match status" value="1"/>
</dbReference>
<dbReference type="GO" id="GO:0016788">
    <property type="term" value="F:hydrolase activity, acting on ester bonds"/>
    <property type="evidence" value="ECO:0007669"/>
    <property type="project" value="InterPro"/>
</dbReference>
<feature type="compositionally biased region" description="Basic and acidic residues" evidence="2">
    <location>
        <begin position="326"/>
        <end position="337"/>
    </location>
</feature>
<evidence type="ECO:0000313" key="5">
    <source>
        <dbReference type="Proteomes" id="UP000566819"/>
    </source>
</evidence>
<dbReference type="PANTHER" id="PTHR45648:SF85">
    <property type="entry name" value="A, PUTATIVE (AFU_ORTHOLOGUE AFUA_2G10760)-RELATED"/>
    <property type="match status" value="1"/>
</dbReference>
<protein>
    <recommendedName>
        <fullName evidence="6">Lysophospholipase A</fullName>
    </recommendedName>
</protein>
<keyword evidence="3" id="KW-0732">Signal</keyword>
<organism evidence="4 5">
    <name type="scientific">Cudoniella acicularis</name>
    <dbReference type="NCBI Taxonomy" id="354080"/>
    <lineage>
        <taxon>Eukaryota</taxon>
        <taxon>Fungi</taxon>
        <taxon>Dikarya</taxon>
        <taxon>Ascomycota</taxon>
        <taxon>Pezizomycotina</taxon>
        <taxon>Leotiomycetes</taxon>
        <taxon>Helotiales</taxon>
        <taxon>Tricladiaceae</taxon>
        <taxon>Cudoniella</taxon>
    </lineage>
</organism>
<feature type="chain" id="PRO_5034554080" description="Lysophospholipase A" evidence="3">
    <location>
        <begin position="19"/>
        <end position="350"/>
    </location>
</feature>
<feature type="signal peptide" evidence="3">
    <location>
        <begin position="1"/>
        <end position="18"/>
    </location>
</feature>
<dbReference type="InterPro" id="IPR036514">
    <property type="entry name" value="SGNH_hydro_sf"/>
</dbReference>
<dbReference type="Proteomes" id="UP000566819">
    <property type="component" value="Unassembled WGS sequence"/>
</dbReference>
<comment type="caution">
    <text evidence="4">The sequence shown here is derived from an EMBL/GenBank/DDBJ whole genome shotgun (WGS) entry which is preliminary data.</text>
</comment>
<evidence type="ECO:0000256" key="1">
    <source>
        <dbReference type="ARBA" id="ARBA00022801"/>
    </source>
</evidence>
<gene>
    <name evidence="4" type="ORF">G7Y89_g9917</name>
</gene>
<evidence type="ECO:0000256" key="3">
    <source>
        <dbReference type="SAM" id="SignalP"/>
    </source>
</evidence>
<dbReference type="InterPro" id="IPR001087">
    <property type="entry name" value="GDSL"/>
</dbReference>
<evidence type="ECO:0000313" key="4">
    <source>
        <dbReference type="EMBL" id="KAF4628234.1"/>
    </source>
</evidence>
<keyword evidence="5" id="KW-1185">Reference proteome</keyword>